<reference evidence="1" key="2">
    <citation type="journal article" date="2024" name="Antonie Van Leeuwenhoek">
        <title>Roseihalotalea indica gen. nov., sp. nov., a halophilic Bacteroidetes from mesopelagic Southwest Indian Ocean with higher carbohydrate metabolic potential.</title>
        <authorList>
            <person name="Chen B."/>
            <person name="Zhang M."/>
            <person name="Lin D."/>
            <person name="Ye J."/>
            <person name="Tang K."/>
        </authorList>
    </citation>
    <scope>NUCLEOTIDE SEQUENCE</scope>
    <source>
        <strain evidence="1">TK19036</strain>
    </source>
</reference>
<gene>
    <name evidence="1" type="ORF">K4G66_02465</name>
</gene>
<organism evidence="1">
    <name type="scientific">Roseihalotalea indica</name>
    <dbReference type="NCBI Taxonomy" id="2867963"/>
    <lineage>
        <taxon>Bacteria</taxon>
        <taxon>Pseudomonadati</taxon>
        <taxon>Bacteroidota</taxon>
        <taxon>Cytophagia</taxon>
        <taxon>Cytophagales</taxon>
        <taxon>Catalimonadaceae</taxon>
        <taxon>Roseihalotalea</taxon>
    </lineage>
</organism>
<sequence length="81" mass="9721">MIDEQVKDDFSMKLKHLINTPSDTQSFFEEYQKEHEDASFNQYADKLEALLDRLQEDEFKDRKSFCQEIRTLHIPDDQFGC</sequence>
<name>A0AA49GNP6_9BACT</name>
<reference evidence="1" key="1">
    <citation type="journal article" date="2023" name="Comput. Struct. Biotechnol. J.">
        <title>Discovery of a novel marine Bacteroidetes with a rich repertoire of carbohydrate-active enzymes.</title>
        <authorList>
            <person name="Chen B."/>
            <person name="Liu G."/>
            <person name="Chen Q."/>
            <person name="Wang H."/>
            <person name="Liu L."/>
            <person name="Tang K."/>
        </authorList>
    </citation>
    <scope>NUCLEOTIDE SEQUENCE</scope>
    <source>
        <strain evidence="1">TK19036</strain>
    </source>
</reference>
<dbReference type="EMBL" id="CP120682">
    <property type="protein sequence ID" value="WKN37573.1"/>
    <property type="molecule type" value="Genomic_DNA"/>
</dbReference>
<evidence type="ECO:0000313" key="1">
    <source>
        <dbReference type="EMBL" id="WKN37573.1"/>
    </source>
</evidence>
<accession>A0AA49GNP6</accession>
<proteinExistence type="predicted"/>
<protein>
    <submittedName>
        <fullName evidence="1">Uncharacterized protein</fullName>
    </submittedName>
</protein>
<dbReference type="AlphaFoldDB" id="A0AA49GNP6"/>